<dbReference type="PANTHER" id="PTHR24373:SF356">
    <property type="entry name" value="CD180 ANTIGEN"/>
    <property type="match status" value="1"/>
</dbReference>
<dbReference type="SUPFAM" id="SSF52075">
    <property type="entry name" value="Outer arm dynein light chain 1"/>
    <property type="match status" value="1"/>
</dbReference>
<evidence type="ECO:0000256" key="1">
    <source>
        <dbReference type="ARBA" id="ARBA00022614"/>
    </source>
</evidence>
<reference evidence="4" key="1">
    <citation type="submission" date="2020-03" db="EMBL/GenBank/DDBJ databases">
        <title>FDA dAtabase for Regulatory Grade micrObial Sequences (FDA-ARGOS): Supporting development and validation of Infectious Disease Dx tests.</title>
        <authorList>
            <person name="Campos J."/>
            <person name="Goldberg B."/>
            <person name="Tallon L."/>
            <person name="Sadzewicz L."/>
            <person name="Vavikolanu K."/>
            <person name="Mehta A."/>
            <person name="Aluvathingal J."/>
            <person name="Nadendla S."/>
            <person name="Nandy P."/>
            <person name="Geyer C."/>
            <person name="Yan Y."/>
            <person name="Sichtig H."/>
        </authorList>
    </citation>
    <scope>NUCLEOTIDE SEQUENCE [LARGE SCALE GENOMIC DNA]</scope>
    <source>
        <strain evidence="4">FDAARGOS_652</strain>
    </source>
</reference>
<protein>
    <submittedName>
        <fullName evidence="4">Leucine Rich repeats (2 copies) family protein</fullName>
    </submittedName>
</protein>
<gene>
    <name evidence="4" type="ORF">FOB60_000002</name>
</gene>
<dbReference type="InterPro" id="IPR001611">
    <property type="entry name" value="Leu-rich_rpt"/>
</dbReference>
<dbReference type="PANTHER" id="PTHR24373">
    <property type="entry name" value="SLIT RELATED LEUCINE-RICH REPEAT NEURONAL PROTEIN"/>
    <property type="match status" value="1"/>
</dbReference>
<keyword evidence="1" id="KW-0433">Leucine-rich repeat</keyword>
<evidence type="ECO:0000256" key="2">
    <source>
        <dbReference type="ARBA" id="ARBA00022729"/>
    </source>
</evidence>
<keyword evidence="2" id="KW-0732">Signal</keyword>
<evidence type="ECO:0000313" key="4">
    <source>
        <dbReference type="EMBL" id="KAF6058420.1"/>
    </source>
</evidence>
<dbReference type="OrthoDB" id="676979at2759"/>
<dbReference type="SUPFAM" id="SSF52047">
    <property type="entry name" value="RNI-like"/>
    <property type="match status" value="2"/>
</dbReference>
<dbReference type="PROSITE" id="PS51450">
    <property type="entry name" value="LRR"/>
    <property type="match status" value="2"/>
</dbReference>
<dbReference type="InterPro" id="IPR032675">
    <property type="entry name" value="LRR_dom_sf"/>
</dbReference>
<dbReference type="Gene3D" id="3.80.10.10">
    <property type="entry name" value="Ribonuclease Inhibitor"/>
    <property type="match status" value="3"/>
</dbReference>
<proteinExistence type="predicted"/>
<evidence type="ECO:0000313" key="5">
    <source>
        <dbReference type="Proteomes" id="UP000590412"/>
    </source>
</evidence>
<dbReference type="Proteomes" id="UP000590412">
    <property type="component" value="Unassembled WGS sequence"/>
</dbReference>
<dbReference type="SMART" id="SM00369">
    <property type="entry name" value="LRR_TYP"/>
    <property type="match status" value="7"/>
</dbReference>
<keyword evidence="3" id="KW-0677">Repeat</keyword>
<dbReference type="InterPro" id="IPR050328">
    <property type="entry name" value="Dev_Immune_Receptor"/>
</dbReference>
<organism evidence="4 5">
    <name type="scientific">Candida parapsilosis</name>
    <name type="common">Yeast</name>
    <dbReference type="NCBI Taxonomy" id="5480"/>
    <lineage>
        <taxon>Eukaryota</taxon>
        <taxon>Fungi</taxon>
        <taxon>Dikarya</taxon>
        <taxon>Ascomycota</taxon>
        <taxon>Saccharomycotina</taxon>
        <taxon>Pichiomycetes</taxon>
        <taxon>Debaryomycetaceae</taxon>
        <taxon>Candida/Lodderomyces clade</taxon>
        <taxon>Candida</taxon>
    </lineage>
</organism>
<comment type="caution">
    <text evidence="4">The sequence shown here is derived from an EMBL/GenBank/DDBJ whole genome shotgun (WGS) entry which is preliminary data.</text>
</comment>
<dbReference type="GO" id="GO:0031012">
    <property type="term" value="C:extracellular matrix"/>
    <property type="evidence" value="ECO:0007669"/>
    <property type="project" value="TreeGrafter"/>
</dbReference>
<sequence length="748" mass="83899">MPKQYRISLDLYPNDILHKIVSIAGVNNLLQVLPCPSFLKSNQNFKAAINTVIAESGYTYHNNTTGLGFLMEEEDILDESDFNSSREFEIFDDYCKAECVRAVCNIHYELRNVEDFIGFERFFSILHSTNSLDLKVHLNLRTCGLRFVDLNGIVSAIKLLEDRITGFVIANPDNINIIGDFDWNFFQNAEVLQICGISVCGSISKCCYLRELIYVSPREPGCPLDVGNLPLTLKRFTCDVDSLSLYSTLPDAGEYPCLEELSFIGFPSALPAIVKDILWKMTCPATESIKYMDDGSGNLDDLVMLIDEVAREVGFTLKSLTLGGKINDQLRTCPTEVLDLRKSDNELISWLKLSPTMERLILVQQESLKVGELVNIVPSGLEYLELSGDEDDFDDLNTDLSKLKKLKYLALHSCNINFNDIDNFQFPQSLQVLDLSGVDWTGEKGDFSKLFNLKSLILSNSDIESLAGLTFPDSLQYLDISRNNIKYLHNASFPKSLRHLNLFGNAIKSGKHVEEILGSLHLETLHLGNKMEFSNFNLPLKLLSLNRCKLSGVCRFDNLDSLQMELCEISEGTKLIFTHLRRLSIVHCLTDNIEVEFSPNLETVELSYNDLVKIPSALSQLEKLRVLKLNHNQIKDAAMTFCTNSLEVLNLSSNRIEEVNLVFPKGATNLKQLDLCGNQLKEVSIGSIGHNSESLLNNLYELSLSDNLLEANQIAVLASELPGSVRTLWGDKRTSSGPGNWLYGDIFS</sequence>
<name>A0A8X7NNH9_CANPA</name>
<dbReference type="Pfam" id="PF13855">
    <property type="entry name" value="LRR_8"/>
    <property type="match status" value="2"/>
</dbReference>
<dbReference type="EMBL" id="JABWAB010000001">
    <property type="protein sequence ID" value="KAF6058420.1"/>
    <property type="molecule type" value="Genomic_DNA"/>
</dbReference>
<accession>A0A8X7NNH9</accession>
<dbReference type="AlphaFoldDB" id="A0A8X7NNH9"/>
<dbReference type="InterPro" id="IPR003591">
    <property type="entry name" value="Leu-rich_rpt_typical-subtyp"/>
</dbReference>
<evidence type="ECO:0000256" key="3">
    <source>
        <dbReference type="ARBA" id="ARBA00022737"/>
    </source>
</evidence>